<accession>G5AHS9</accession>
<organism evidence="2 3">
    <name type="scientific">Phytophthora sojae (strain P6497)</name>
    <name type="common">Soybean stem and root rot agent</name>
    <name type="synonym">Phytophthora megasperma f. sp. glycines</name>
    <dbReference type="NCBI Taxonomy" id="1094619"/>
    <lineage>
        <taxon>Eukaryota</taxon>
        <taxon>Sar</taxon>
        <taxon>Stramenopiles</taxon>
        <taxon>Oomycota</taxon>
        <taxon>Peronosporomycetes</taxon>
        <taxon>Peronosporales</taxon>
        <taxon>Peronosporaceae</taxon>
        <taxon>Phytophthora</taxon>
    </lineage>
</organism>
<keyword evidence="3" id="KW-1185">Reference proteome</keyword>
<evidence type="ECO:0000313" key="2">
    <source>
        <dbReference type="EMBL" id="EGZ04890.1"/>
    </source>
</evidence>
<dbReference type="KEGG" id="psoj:PHYSODRAFT_342840"/>
<feature type="region of interest" description="Disordered" evidence="1">
    <location>
        <begin position="48"/>
        <end position="75"/>
    </location>
</feature>
<gene>
    <name evidence="2" type="ORF">PHYSODRAFT_342840</name>
</gene>
<dbReference type="AlphaFoldDB" id="G5AHS9"/>
<dbReference type="InParanoid" id="G5AHS9"/>
<evidence type="ECO:0000313" key="3">
    <source>
        <dbReference type="Proteomes" id="UP000002640"/>
    </source>
</evidence>
<dbReference type="EMBL" id="JH159172">
    <property type="protein sequence ID" value="EGZ04890.1"/>
    <property type="molecule type" value="Genomic_DNA"/>
</dbReference>
<name>G5AHS9_PHYSP</name>
<sequence length="75" mass="7626">MLLSAMRLGSRRALARAEADSKVVAAVAMVLRECAAAAVLEALQGGRHATAKAGQEGPERGADQRASLAVARALG</sequence>
<dbReference type="GeneID" id="20648406"/>
<protein>
    <submittedName>
        <fullName evidence="2">Uncharacterized protein</fullName>
    </submittedName>
</protein>
<evidence type="ECO:0000256" key="1">
    <source>
        <dbReference type="SAM" id="MobiDB-lite"/>
    </source>
</evidence>
<dbReference type="RefSeq" id="XP_009539630.1">
    <property type="nucleotide sequence ID" value="XM_009541335.1"/>
</dbReference>
<reference evidence="2 3" key="1">
    <citation type="journal article" date="2006" name="Science">
        <title>Phytophthora genome sequences uncover evolutionary origins and mechanisms of pathogenesis.</title>
        <authorList>
            <person name="Tyler B.M."/>
            <person name="Tripathy S."/>
            <person name="Zhang X."/>
            <person name="Dehal P."/>
            <person name="Jiang R.H."/>
            <person name="Aerts A."/>
            <person name="Arredondo F.D."/>
            <person name="Baxter L."/>
            <person name="Bensasson D."/>
            <person name="Beynon J.L."/>
            <person name="Chapman J."/>
            <person name="Damasceno C.M."/>
            <person name="Dorrance A.E."/>
            <person name="Dou D."/>
            <person name="Dickerman A.W."/>
            <person name="Dubchak I.L."/>
            <person name="Garbelotto M."/>
            <person name="Gijzen M."/>
            <person name="Gordon S.G."/>
            <person name="Govers F."/>
            <person name="Grunwald N.J."/>
            <person name="Huang W."/>
            <person name="Ivors K.L."/>
            <person name="Jones R.W."/>
            <person name="Kamoun S."/>
            <person name="Krampis K."/>
            <person name="Lamour K.H."/>
            <person name="Lee M.K."/>
            <person name="McDonald W.H."/>
            <person name="Medina M."/>
            <person name="Meijer H.J."/>
            <person name="Nordberg E.K."/>
            <person name="Maclean D.J."/>
            <person name="Ospina-Giraldo M.D."/>
            <person name="Morris P.F."/>
            <person name="Phuntumart V."/>
            <person name="Putnam N.H."/>
            <person name="Rash S."/>
            <person name="Rose J.K."/>
            <person name="Sakihama Y."/>
            <person name="Salamov A.A."/>
            <person name="Savidor A."/>
            <person name="Scheuring C.F."/>
            <person name="Smith B.M."/>
            <person name="Sobral B.W."/>
            <person name="Terry A."/>
            <person name="Torto-Alalibo T.A."/>
            <person name="Win J."/>
            <person name="Xu Z."/>
            <person name="Zhang H."/>
            <person name="Grigoriev I.V."/>
            <person name="Rokhsar D.S."/>
            <person name="Boore J.L."/>
        </authorList>
    </citation>
    <scope>NUCLEOTIDE SEQUENCE [LARGE SCALE GENOMIC DNA]</scope>
    <source>
        <strain evidence="2 3">P6497</strain>
    </source>
</reference>
<proteinExistence type="predicted"/>
<dbReference type="Proteomes" id="UP000002640">
    <property type="component" value="Unassembled WGS sequence"/>
</dbReference>